<feature type="transmembrane region" description="Helical" evidence="1">
    <location>
        <begin position="40"/>
        <end position="58"/>
    </location>
</feature>
<keyword evidence="1" id="KW-1133">Transmembrane helix</keyword>
<comment type="caution">
    <text evidence="2">The sequence shown here is derived from an EMBL/GenBank/DDBJ whole genome shotgun (WGS) entry which is preliminary data.</text>
</comment>
<keyword evidence="1" id="KW-0472">Membrane</keyword>
<keyword evidence="1" id="KW-0812">Transmembrane</keyword>
<organism evidence="2 3">
    <name type="scientific">Plantactinospora alkalitolerans</name>
    <dbReference type="NCBI Taxonomy" id="2789879"/>
    <lineage>
        <taxon>Bacteria</taxon>
        <taxon>Bacillati</taxon>
        <taxon>Actinomycetota</taxon>
        <taxon>Actinomycetes</taxon>
        <taxon>Micromonosporales</taxon>
        <taxon>Micromonosporaceae</taxon>
        <taxon>Plantactinospora</taxon>
    </lineage>
</organism>
<keyword evidence="3" id="KW-1185">Reference proteome</keyword>
<feature type="transmembrane region" description="Helical" evidence="1">
    <location>
        <begin position="70"/>
        <end position="91"/>
    </location>
</feature>
<sequence length="100" mass="10550">MSVDGGCADAAFDERMRPSTSGDGVILERVWRELRGQSRWSYWGMLASAGCTFAALLLGGPNHGFGGPVLYFVVLCGSGALLVLSIISLLLRNGSDAGDR</sequence>
<accession>A0ABS0H2Y9</accession>
<dbReference type="RefSeq" id="WP_196204352.1">
    <property type="nucleotide sequence ID" value="NZ_JADPUN010000252.1"/>
</dbReference>
<name>A0ABS0H2Y9_9ACTN</name>
<evidence type="ECO:0000256" key="1">
    <source>
        <dbReference type="SAM" id="Phobius"/>
    </source>
</evidence>
<protein>
    <submittedName>
        <fullName evidence="2">Uncharacterized protein</fullName>
    </submittedName>
</protein>
<gene>
    <name evidence="2" type="ORF">I0C86_28295</name>
</gene>
<dbReference type="Proteomes" id="UP000638560">
    <property type="component" value="Unassembled WGS sequence"/>
</dbReference>
<dbReference type="EMBL" id="JADPUN010000252">
    <property type="protein sequence ID" value="MBF9132828.1"/>
    <property type="molecule type" value="Genomic_DNA"/>
</dbReference>
<evidence type="ECO:0000313" key="3">
    <source>
        <dbReference type="Proteomes" id="UP000638560"/>
    </source>
</evidence>
<proteinExistence type="predicted"/>
<evidence type="ECO:0000313" key="2">
    <source>
        <dbReference type="EMBL" id="MBF9132828.1"/>
    </source>
</evidence>
<reference evidence="2 3" key="1">
    <citation type="submission" date="2020-11" db="EMBL/GenBank/DDBJ databases">
        <title>A novel isolate from a Black sea contaminated sediment with potential to produce alkanes: Plantactinospora alkalitolerans sp. nov.</title>
        <authorList>
            <person name="Carro L."/>
            <person name="Veyisoglu A."/>
            <person name="Guven K."/>
            <person name="Schumann P."/>
            <person name="Klenk H.-P."/>
            <person name="Sahin N."/>
        </authorList>
    </citation>
    <scope>NUCLEOTIDE SEQUENCE [LARGE SCALE GENOMIC DNA]</scope>
    <source>
        <strain evidence="2 3">S1510</strain>
    </source>
</reference>